<dbReference type="InterPro" id="IPR002549">
    <property type="entry name" value="AI-2E-like"/>
</dbReference>
<dbReference type="InterPro" id="IPR014227">
    <property type="entry name" value="YtvI-like"/>
</dbReference>
<dbReference type="OrthoDB" id="9774361at2"/>
<protein>
    <submittedName>
        <fullName evidence="7">Sporulation integral membrane protein YtvI</fullName>
    </submittedName>
</protein>
<reference evidence="7 8" key="1">
    <citation type="submission" date="2019-05" db="EMBL/GenBank/DDBJ databases">
        <authorList>
            <person name="Narsing Rao M.P."/>
            <person name="Li W.J."/>
        </authorList>
    </citation>
    <scope>NUCLEOTIDE SEQUENCE [LARGE SCALE GENOMIC DNA]</scope>
    <source>
        <strain evidence="7 8">SYSU_K30003</strain>
    </source>
</reference>
<feature type="transmembrane region" description="Helical" evidence="6">
    <location>
        <begin position="229"/>
        <end position="253"/>
    </location>
</feature>
<evidence type="ECO:0000256" key="3">
    <source>
        <dbReference type="ARBA" id="ARBA00022692"/>
    </source>
</evidence>
<dbReference type="Pfam" id="PF01594">
    <property type="entry name" value="AI-2E_transport"/>
    <property type="match status" value="1"/>
</dbReference>
<gene>
    <name evidence="7" type="primary">ytvI</name>
    <name evidence="7" type="ORF">FE782_16910</name>
</gene>
<comment type="caution">
    <text evidence="7">The sequence shown here is derived from an EMBL/GenBank/DDBJ whole genome shotgun (WGS) entry which is preliminary data.</text>
</comment>
<dbReference type="EMBL" id="VCIW01000011">
    <property type="protein sequence ID" value="TLS51069.1"/>
    <property type="molecule type" value="Genomic_DNA"/>
</dbReference>
<dbReference type="GO" id="GO:0016020">
    <property type="term" value="C:membrane"/>
    <property type="evidence" value="ECO:0007669"/>
    <property type="project" value="UniProtKB-SubCell"/>
</dbReference>
<comment type="similarity">
    <text evidence="2">Belongs to the autoinducer-2 exporter (AI-2E) (TC 2.A.86) family.</text>
</comment>
<dbReference type="RefSeq" id="WP_138195421.1">
    <property type="nucleotide sequence ID" value="NZ_VCIW01000011.1"/>
</dbReference>
<comment type="subcellular location">
    <subcellularLocation>
        <location evidence="1">Membrane</location>
        <topology evidence="1">Multi-pass membrane protein</topology>
    </subcellularLocation>
</comment>
<evidence type="ECO:0000256" key="5">
    <source>
        <dbReference type="ARBA" id="ARBA00023136"/>
    </source>
</evidence>
<feature type="transmembrane region" description="Helical" evidence="6">
    <location>
        <begin position="197"/>
        <end position="223"/>
    </location>
</feature>
<dbReference type="PANTHER" id="PTHR21716">
    <property type="entry name" value="TRANSMEMBRANE PROTEIN"/>
    <property type="match status" value="1"/>
</dbReference>
<dbReference type="Proteomes" id="UP000309676">
    <property type="component" value="Unassembled WGS sequence"/>
</dbReference>
<dbReference type="NCBIfam" id="TIGR02872">
    <property type="entry name" value="spore_ytvI"/>
    <property type="match status" value="1"/>
</dbReference>
<keyword evidence="8" id="KW-1185">Reference proteome</keyword>
<keyword evidence="5 6" id="KW-0472">Membrane</keyword>
<proteinExistence type="inferred from homology"/>
<organism evidence="7 8">
    <name type="scientific">Paenibacillus antri</name>
    <dbReference type="NCBI Taxonomy" id="2582848"/>
    <lineage>
        <taxon>Bacteria</taxon>
        <taxon>Bacillati</taxon>
        <taxon>Bacillota</taxon>
        <taxon>Bacilli</taxon>
        <taxon>Bacillales</taxon>
        <taxon>Paenibacillaceae</taxon>
        <taxon>Paenibacillus</taxon>
    </lineage>
</organism>
<feature type="transmembrane region" description="Helical" evidence="6">
    <location>
        <begin position="303"/>
        <end position="325"/>
    </location>
</feature>
<evidence type="ECO:0000313" key="8">
    <source>
        <dbReference type="Proteomes" id="UP000309676"/>
    </source>
</evidence>
<feature type="transmembrane region" description="Helical" evidence="6">
    <location>
        <begin position="265"/>
        <end position="283"/>
    </location>
</feature>
<evidence type="ECO:0000256" key="6">
    <source>
        <dbReference type="SAM" id="Phobius"/>
    </source>
</evidence>
<evidence type="ECO:0000313" key="7">
    <source>
        <dbReference type="EMBL" id="TLS51069.1"/>
    </source>
</evidence>
<feature type="transmembrane region" description="Helical" evidence="6">
    <location>
        <begin position="51"/>
        <end position="73"/>
    </location>
</feature>
<name>A0A5R9G7L6_9BACL</name>
<sequence length="341" mass="37700">MFRNVLIIALGLAFLYALFTVGSPFLLALLFAIFLEPLNTLMVRYVKINRIGAATITSTALIAALIGLIYLLIAKIVSEIISLIRNLDFNELNAFVLQALDRLDALTVNMPPDVAANVRVYAMNQIQSLQGVATQLSGYTFDVLRTLPGLLIYFLVFFVAVYLFSYSLPTIMNSFLSFFEEKSRDKIAEVLLNLRSAVFGFIRAQFMLSGLTFLIAFVALLILDVRYALAISFLIVLVDILPILGTGSVLVPWAAYSYFMGDPRLAVGLFLLFILITVFRRIVEPKILGEQIGIGALPTLISLYVGFELIGAIGLILGPIVVIIYQAMVKVGLLKIKIRLE</sequence>
<dbReference type="GO" id="GO:0055085">
    <property type="term" value="P:transmembrane transport"/>
    <property type="evidence" value="ECO:0007669"/>
    <property type="project" value="TreeGrafter"/>
</dbReference>
<accession>A0A5R9G7L6</accession>
<evidence type="ECO:0000256" key="1">
    <source>
        <dbReference type="ARBA" id="ARBA00004141"/>
    </source>
</evidence>
<keyword evidence="4 6" id="KW-1133">Transmembrane helix</keyword>
<feature type="transmembrane region" description="Helical" evidence="6">
    <location>
        <begin position="150"/>
        <end position="176"/>
    </location>
</feature>
<dbReference type="AlphaFoldDB" id="A0A5R9G7L6"/>
<evidence type="ECO:0000256" key="2">
    <source>
        <dbReference type="ARBA" id="ARBA00009773"/>
    </source>
</evidence>
<keyword evidence="3 6" id="KW-0812">Transmembrane</keyword>
<evidence type="ECO:0000256" key="4">
    <source>
        <dbReference type="ARBA" id="ARBA00022989"/>
    </source>
</evidence>
<feature type="transmembrane region" description="Helical" evidence="6">
    <location>
        <begin position="6"/>
        <end position="35"/>
    </location>
</feature>
<dbReference type="PANTHER" id="PTHR21716:SF68">
    <property type="entry name" value="TRANSPORT PROTEIN YTVI-RELATED"/>
    <property type="match status" value="1"/>
</dbReference>